<organism evidence="1 2">
    <name type="scientific">Nonomuraea rhodomycinica</name>
    <dbReference type="NCBI Taxonomy" id="1712872"/>
    <lineage>
        <taxon>Bacteria</taxon>
        <taxon>Bacillati</taxon>
        <taxon>Actinomycetota</taxon>
        <taxon>Actinomycetes</taxon>
        <taxon>Streptosporangiales</taxon>
        <taxon>Streptosporangiaceae</taxon>
        <taxon>Nonomuraea</taxon>
    </lineage>
</organism>
<comment type="caution">
    <text evidence="1">The sequence shown here is derived from an EMBL/GenBank/DDBJ whole genome shotgun (WGS) entry which is preliminary data.</text>
</comment>
<gene>
    <name evidence="1" type="ORF">HT134_06160</name>
</gene>
<dbReference type="EMBL" id="JABWGO010000001">
    <property type="protein sequence ID" value="NUW39718.1"/>
    <property type="molecule type" value="Genomic_DNA"/>
</dbReference>
<keyword evidence="2" id="KW-1185">Reference proteome</keyword>
<evidence type="ECO:0000313" key="2">
    <source>
        <dbReference type="Proteomes" id="UP000546126"/>
    </source>
</evidence>
<reference evidence="1 2" key="1">
    <citation type="submission" date="2020-06" db="EMBL/GenBank/DDBJ databases">
        <authorList>
            <person name="Chanama M."/>
        </authorList>
    </citation>
    <scope>NUCLEOTIDE SEQUENCE [LARGE SCALE GENOMIC DNA]</scope>
    <source>
        <strain evidence="1 2">TBRC6557</strain>
    </source>
</reference>
<keyword evidence="1" id="KW-0808">Transferase</keyword>
<evidence type="ECO:0000313" key="1">
    <source>
        <dbReference type="EMBL" id="NUW39718.1"/>
    </source>
</evidence>
<dbReference type="AlphaFoldDB" id="A0A7Y6IKD0"/>
<protein>
    <submittedName>
        <fullName evidence="1">GNAT family N-acetyltransferase</fullName>
    </submittedName>
</protein>
<proteinExistence type="predicted"/>
<name>A0A7Y6IKD0_9ACTN</name>
<dbReference type="RefSeq" id="WP_175599214.1">
    <property type="nucleotide sequence ID" value="NZ_JABWGO010000001.1"/>
</dbReference>
<sequence>MSLTLQILDPREDPEPAGWERLRAAAGQCVTWRYDLLRAYAWAAQAPVLLTVLREDGVAVGAVSASLRGIRPSRGTYAAARRDPAGILDVHAPGNRSQKGWWFAGDLEPERRRELLRGYVRGVRRELGPGWRSVVWREVSPGEPALLPGLVRVGLPTAPLARLATPWTGLDGWYAGLDRARRESLRRRARSFAADPGLSIGVGPARELVTAAEAAALRAANDLKHRNRLFPLAPLPLPYLEALVGGDEVVAVAYRDRGGRLLGLSLILDHPRWPVCLSWGAVTPEDGGRKHLYFDGYVRMVEWAVAAGKAGLVLGKGQAEAKSSLGAELVPSSALAVPL</sequence>
<dbReference type="Proteomes" id="UP000546126">
    <property type="component" value="Unassembled WGS sequence"/>
</dbReference>
<dbReference type="GO" id="GO:0016740">
    <property type="term" value="F:transferase activity"/>
    <property type="evidence" value="ECO:0007669"/>
    <property type="project" value="UniProtKB-KW"/>
</dbReference>
<accession>A0A7Y6IKD0</accession>